<reference evidence="3 4" key="1">
    <citation type="submission" date="2023-08" db="EMBL/GenBank/DDBJ databases">
        <title>The draft genome sequence of Paracraurococcus sp. LOR1-02.</title>
        <authorList>
            <person name="Kingkaew E."/>
            <person name="Tanasupawat S."/>
        </authorList>
    </citation>
    <scope>NUCLEOTIDE SEQUENCE [LARGE SCALE GENOMIC DNA]</scope>
    <source>
        <strain evidence="3 4">LOR1-02</strain>
    </source>
</reference>
<protein>
    <recommendedName>
        <fullName evidence="5">Histidine kinase</fullName>
    </recommendedName>
</protein>
<evidence type="ECO:0000313" key="4">
    <source>
        <dbReference type="Proteomes" id="UP001243009"/>
    </source>
</evidence>
<feature type="transmembrane region" description="Helical" evidence="2">
    <location>
        <begin position="96"/>
        <end position="119"/>
    </location>
</feature>
<sequence length="190" mass="19144">MPRPERLLARVAAWPAPTRDAGAAALALAGAALAQLLVRAGLPAEVFLAVPGVVLAGLVFGRGSSLFAALLTGAVIAAAFDPAAQQAVHGIPALPSLALALVCLAVALGTAALAAATVIRAQAKARERRARVLMEACARDALGQIEAARRRLATAEAEVTQARDSLAQAQATAAPGRDPLEEALRSEGGV</sequence>
<feature type="transmembrane region" description="Helical" evidence="2">
    <location>
        <begin position="21"/>
        <end position="38"/>
    </location>
</feature>
<dbReference type="Proteomes" id="UP001243009">
    <property type="component" value="Unassembled WGS sequence"/>
</dbReference>
<feature type="transmembrane region" description="Helical" evidence="2">
    <location>
        <begin position="66"/>
        <end position="84"/>
    </location>
</feature>
<evidence type="ECO:0000256" key="1">
    <source>
        <dbReference type="SAM" id="MobiDB-lite"/>
    </source>
</evidence>
<dbReference type="EMBL" id="JAUTWS010000017">
    <property type="protein sequence ID" value="MDO9710325.1"/>
    <property type="molecule type" value="Genomic_DNA"/>
</dbReference>
<keyword evidence="2" id="KW-0472">Membrane</keyword>
<feature type="compositionally biased region" description="Basic and acidic residues" evidence="1">
    <location>
        <begin position="178"/>
        <end position="190"/>
    </location>
</feature>
<feature type="region of interest" description="Disordered" evidence="1">
    <location>
        <begin position="167"/>
        <end position="190"/>
    </location>
</feature>
<proteinExistence type="predicted"/>
<name>A0ABT9E2U5_9PROT</name>
<evidence type="ECO:0000256" key="2">
    <source>
        <dbReference type="SAM" id="Phobius"/>
    </source>
</evidence>
<keyword evidence="2" id="KW-0812">Transmembrane</keyword>
<evidence type="ECO:0008006" key="5">
    <source>
        <dbReference type="Google" id="ProtNLM"/>
    </source>
</evidence>
<dbReference type="RefSeq" id="WP_305105189.1">
    <property type="nucleotide sequence ID" value="NZ_JAUTWS010000017.1"/>
</dbReference>
<gene>
    <name evidence="3" type="ORF">Q7A36_18365</name>
</gene>
<keyword evidence="2" id="KW-1133">Transmembrane helix</keyword>
<keyword evidence="4" id="KW-1185">Reference proteome</keyword>
<evidence type="ECO:0000313" key="3">
    <source>
        <dbReference type="EMBL" id="MDO9710325.1"/>
    </source>
</evidence>
<comment type="caution">
    <text evidence="3">The sequence shown here is derived from an EMBL/GenBank/DDBJ whole genome shotgun (WGS) entry which is preliminary data.</text>
</comment>
<feature type="transmembrane region" description="Helical" evidence="2">
    <location>
        <begin position="44"/>
        <end position="61"/>
    </location>
</feature>
<organism evidence="3 4">
    <name type="scientific">Paracraurococcus lichenis</name>
    <dbReference type="NCBI Taxonomy" id="3064888"/>
    <lineage>
        <taxon>Bacteria</taxon>
        <taxon>Pseudomonadati</taxon>
        <taxon>Pseudomonadota</taxon>
        <taxon>Alphaproteobacteria</taxon>
        <taxon>Acetobacterales</taxon>
        <taxon>Roseomonadaceae</taxon>
        <taxon>Paracraurococcus</taxon>
    </lineage>
</organism>
<accession>A0ABT9E2U5</accession>